<dbReference type="RefSeq" id="WP_345882811.1">
    <property type="nucleotide sequence ID" value="NZ_JBDFRB010000001.1"/>
</dbReference>
<comment type="caution">
    <text evidence="2">The sequence shown here is derived from an EMBL/GenBank/DDBJ whole genome shotgun (WGS) entry which is preliminary data.</text>
</comment>
<dbReference type="EMBL" id="JBDFRB010000001">
    <property type="protein sequence ID" value="MEN2743322.1"/>
    <property type="molecule type" value="Genomic_DNA"/>
</dbReference>
<keyword evidence="3" id="KW-1185">Reference proteome</keyword>
<dbReference type="InterPro" id="IPR010310">
    <property type="entry name" value="T7SS_ESAT-6-like"/>
</dbReference>
<comment type="similarity">
    <text evidence="1">Belongs to the WXG100 family.</text>
</comment>
<evidence type="ECO:0000313" key="2">
    <source>
        <dbReference type="EMBL" id="MEN2743322.1"/>
    </source>
</evidence>
<accession>A0ABU9WVY2</accession>
<evidence type="ECO:0000256" key="1">
    <source>
        <dbReference type="RuleBase" id="RU362001"/>
    </source>
</evidence>
<reference evidence="2 3" key="1">
    <citation type="submission" date="2024-05" db="EMBL/GenBank/DDBJ databases">
        <title>Sinomonas sp. nov., isolated from a waste landfill.</title>
        <authorList>
            <person name="Zhao Y."/>
        </authorList>
    </citation>
    <scope>NUCLEOTIDE SEQUENCE [LARGE SCALE GENOMIC DNA]</scope>
    <source>
        <strain evidence="2 3">CCTCC AB2014300</strain>
    </source>
</reference>
<dbReference type="Pfam" id="PF06013">
    <property type="entry name" value="WXG100"/>
    <property type="match status" value="1"/>
</dbReference>
<dbReference type="Proteomes" id="UP001422074">
    <property type="component" value="Unassembled WGS sequence"/>
</dbReference>
<protein>
    <recommendedName>
        <fullName evidence="1">ESAT-6-like protein</fullName>
    </recommendedName>
</protein>
<organism evidence="2 3">
    <name type="scientific">Sinomonas halotolerans</name>
    <dbReference type="NCBI Taxonomy" id="1644133"/>
    <lineage>
        <taxon>Bacteria</taxon>
        <taxon>Bacillati</taxon>
        <taxon>Actinomycetota</taxon>
        <taxon>Actinomycetes</taxon>
        <taxon>Micrococcales</taxon>
        <taxon>Micrococcaceae</taxon>
        <taxon>Sinomonas</taxon>
    </lineage>
</organism>
<name>A0ABU9WVY2_9MICC</name>
<gene>
    <name evidence="2" type="ORF">ABCQ75_02050</name>
</gene>
<dbReference type="Gene3D" id="1.10.287.1060">
    <property type="entry name" value="ESAT-6-like"/>
    <property type="match status" value="1"/>
</dbReference>
<proteinExistence type="inferred from homology"/>
<sequence>MAIMKVDTEAIGVGAQQVMATGERVRAEVQTMRAGLENLRGSWQGQASNNFQVLVAEWARTQAQVEASLNQIGAALQSAGAAYGEIETANAGRFAR</sequence>
<dbReference type="SUPFAM" id="SSF140453">
    <property type="entry name" value="EsxAB dimer-like"/>
    <property type="match status" value="1"/>
</dbReference>
<dbReference type="InterPro" id="IPR036689">
    <property type="entry name" value="ESAT-6-like_sf"/>
</dbReference>
<dbReference type="NCBIfam" id="TIGR03930">
    <property type="entry name" value="WXG100_ESAT6"/>
    <property type="match status" value="1"/>
</dbReference>
<evidence type="ECO:0000313" key="3">
    <source>
        <dbReference type="Proteomes" id="UP001422074"/>
    </source>
</evidence>